<accession>A0A1V0TKC8</accession>
<dbReference type="InterPro" id="IPR000671">
    <property type="entry name" value="Peptidase_A31"/>
</dbReference>
<dbReference type="NCBIfam" id="TIGR00072">
    <property type="entry name" value="hydrog_prot"/>
    <property type="match status" value="1"/>
</dbReference>
<evidence type="ECO:0000313" key="5">
    <source>
        <dbReference type="EMBL" id="ARF53369.1"/>
    </source>
</evidence>
<dbReference type="Gene3D" id="3.40.50.1450">
    <property type="entry name" value="HybD-like"/>
    <property type="match status" value="1"/>
</dbReference>
<evidence type="ECO:0000313" key="6">
    <source>
        <dbReference type="Proteomes" id="UP000192726"/>
    </source>
</evidence>
<protein>
    <submittedName>
        <fullName evidence="5">Peptidase M52</fullName>
    </submittedName>
</protein>
<dbReference type="OrthoDB" id="164170at2"/>
<dbReference type="RefSeq" id="WP_083102809.1">
    <property type="nucleotide sequence ID" value="NZ_CP020569.1"/>
</dbReference>
<dbReference type="InterPro" id="IPR023430">
    <property type="entry name" value="Pept_HybD-like_dom_sf"/>
</dbReference>
<keyword evidence="2" id="KW-0645">Protease</keyword>
<dbReference type="GO" id="GO:0004190">
    <property type="term" value="F:aspartic-type endopeptidase activity"/>
    <property type="evidence" value="ECO:0007669"/>
    <property type="project" value="UniProtKB-KW"/>
</dbReference>
<dbReference type="AlphaFoldDB" id="A0A1V0TKC8"/>
<proteinExistence type="inferred from homology"/>
<keyword evidence="3" id="KW-0064">Aspartyl protease</keyword>
<evidence type="ECO:0000256" key="3">
    <source>
        <dbReference type="ARBA" id="ARBA00022750"/>
    </source>
</evidence>
<dbReference type="STRING" id="553510.B1H19_03600"/>
<gene>
    <name evidence="5" type="ORF">B1H19_03600</name>
</gene>
<dbReference type="KEGG" id="sgv:B1H19_03600"/>
<keyword evidence="6" id="KW-1185">Reference proteome</keyword>
<sequence length="168" mass="17790">MDDSAVAERIAVIGVGNDYRHDDGVGWAVVAGLVQRGKRRPLPHGTRLTRTDGDPTRVIGAWDGVRLAIVVDAARSHPGRPGHVHRLRLDGALSQPPRAVTSSHGFPLEDTVRLAHALDRMPGDLLVYAVEAADTSLGSGLSPQVAAAVGPLVHRIEGDIVRHVLGGR</sequence>
<evidence type="ECO:0000256" key="1">
    <source>
        <dbReference type="ARBA" id="ARBA00006814"/>
    </source>
</evidence>
<name>A0A1V0TKC8_9ACTN</name>
<organism evidence="5 6">
    <name type="scientific">Streptomyces gilvosporeus</name>
    <dbReference type="NCBI Taxonomy" id="553510"/>
    <lineage>
        <taxon>Bacteria</taxon>
        <taxon>Bacillati</taxon>
        <taxon>Actinomycetota</taxon>
        <taxon>Actinomycetes</taxon>
        <taxon>Kitasatosporales</taxon>
        <taxon>Streptomycetaceae</taxon>
        <taxon>Streptomyces</taxon>
    </lineage>
</organism>
<reference evidence="5 6" key="1">
    <citation type="submission" date="2017-04" db="EMBL/GenBank/DDBJ databases">
        <title>Complete Genome Sequence of Streptomyces gilvosporeus F607, a Capable Producer of Natamycin.</title>
        <authorList>
            <person name="Zong G."/>
            <person name="Zhong C."/>
            <person name="Fu J."/>
            <person name="Qin R."/>
            <person name="Cao G."/>
        </authorList>
    </citation>
    <scope>NUCLEOTIDE SEQUENCE [LARGE SCALE GENOMIC DNA]</scope>
    <source>
        <strain evidence="5 6">F607</strain>
    </source>
</reference>
<keyword evidence="4" id="KW-0378">Hydrolase</keyword>
<dbReference type="Proteomes" id="UP000192726">
    <property type="component" value="Chromosome"/>
</dbReference>
<dbReference type="GO" id="GO:0016485">
    <property type="term" value="P:protein processing"/>
    <property type="evidence" value="ECO:0007669"/>
    <property type="project" value="TreeGrafter"/>
</dbReference>
<comment type="similarity">
    <text evidence="1">Belongs to the peptidase A31 family.</text>
</comment>
<dbReference type="SUPFAM" id="SSF53163">
    <property type="entry name" value="HybD-like"/>
    <property type="match status" value="1"/>
</dbReference>
<dbReference type="Pfam" id="PF01750">
    <property type="entry name" value="HycI"/>
    <property type="match status" value="1"/>
</dbReference>
<dbReference type="PANTHER" id="PTHR30302:SF1">
    <property type="entry name" value="HYDROGENASE 2 MATURATION PROTEASE"/>
    <property type="match status" value="1"/>
</dbReference>
<dbReference type="CDD" id="cd00518">
    <property type="entry name" value="H2MP"/>
    <property type="match status" value="1"/>
</dbReference>
<dbReference type="EMBL" id="CP020569">
    <property type="protein sequence ID" value="ARF53369.1"/>
    <property type="molecule type" value="Genomic_DNA"/>
</dbReference>
<evidence type="ECO:0000256" key="2">
    <source>
        <dbReference type="ARBA" id="ARBA00022670"/>
    </source>
</evidence>
<dbReference type="PANTHER" id="PTHR30302">
    <property type="entry name" value="HYDROGENASE 1 MATURATION PROTEASE"/>
    <property type="match status" value="1"/>
</dbReference>
<evidence type="ECO:0000256" key="4">
    <source>
        <dbReference type="ARBA" id="ARBA00022801"/>
    </source>
</evidence>
<dbReference type="GO" id="GO:0008047">
    <property type="term" value="F:enzyme activator activity"/>
    <property type="evidence" value="ECO:0007669"/>
    <property type="project" value="InterPro"/>
</dbReference>